<evidence type="ECO:0000256" key="1">
    <source>
        <dbReference type="SAM" id="MobiDB-lite"/>
    </source>
</evidence>
<evidence type="ECO:0000313" key="3">
    <source>
        <dbReference type="EMBL" id="QDU37428.1"/>
    </source>
</evidence>
<feature type="compositionally biased region" description="Low complexity" evidence="1">
    <location>
        <begin position="157"/>
        <end position="174"/>
    </location>
</feature>
<name>A0A517Z4L0_9PLAN</name>
<dbReference type="OrthoDB" id="210936at2"/>
<evidence type="ECO:0000256" key="2">
    <source>
        <dbReference type="SAM" id="SignalP"/>
    </source>
</evidence>
<feature type="chain" id="PRO_5021996638" evidence="2">
    <location>
        <begin position="26"/>
        <end position="293"/>
    </location>
</feature>
<evidence type="ECO:0000313" key="4">
    <source>
        <dbReference type="Proteomes" id="UP000320496"/>
    </source>
</evidence>
<dbReference type="RefSeq" id="WP_145368249.1">
    <property type="nucleotide sequence ID" value="NZ_CP036275.1"/>
</dbReference>
<dbReference type="EMBL" id="CP036275">
    <property type="protein sequence ID" value="QDU37428.1"/>
    <property type="molecule type" value="Genomic_DNA"/>
</dbReference>
<accession>A0A517Z4L0</accession>
<proteinExistence type="predicted"/>
<feature type="signal peptide" evidence="2">
    <location>
        <begin position="1"/>
        <end position="25"/>
    </location>
</feature>
<reference evidence="3 4" key="1">
    <citation type="submission" date="2019-02" db="EMBL/GenBank/DDBJ databases">
        <title>Deep-cultivation of Planctomycetes and their phenomic and genomic characterization uncovers novel biology.</title>
        <authorList>
            <person name="Wiegand S."/>
            <person name="Jogler M."/>
            <person name="Boedeker C."/>
            <person name="Pinto D."/>
            <person name="Vollmers J."/>
            <person name="Rivas-Marin E."/>
            <person name="Kohn T."/>
            <person name="Peeters S.H."/>
            <person name="Heuer A."/>
            <person name="Rast P."/>
            <person name="Oberbeckmann S."/>
            <person name="Bunk B."/>
            <person name="Jeske O."/>
            <person name="Meyerdierks A."/>
            <person name="Storesund J.E."/>
            <person name="Kallscheuer N."/>
            <person name="Luecker S."/>
            <person name="Lage O.M."/>
            <person name="Pohl T."/>
            <person name="Merkel B.J."/>
            <person name="Hornburger P."/>
            <person name="Mueller R.-W."/>
            <person name="Bruemmer F."/>
            <person name="Labrenz M."/>
            <person name="Spormann A.M."/>
            <person name="Op den Camp H."/>
            <person name="Overmann J."/>
            <person name="Amann R."/>
            <person name="Jetten M.S.M."/>
            <person name="Mascher T."/>
            <person name="Medema M.H."/>
            <person name="Devos D.P."/>
            <person name="Kaster A.-K."/>
            <person name="Ovreas L."/>
            <person name="Rohde M."/>
            <person name="Galperin M.Y."/>
            <person name="Jogler C."/>
        </authorList>
    </citation>
    <scope>NUCLEOTIDE SEQUENCE [LARGE SCALE GENOMIC DNA]</scope>
    <source>
        <strain evidence="3 4">Mal4</strain>
    </source>
</reference>
<sequence precursor="true">MQPPLSPHSWLLLAAGTLCVSGCYAPMYQPPYGGYPAYPATPGAPIQTLTPNGPYTPGGTVAPGGGTISPGTPTYESGLTPIPENGSGGTPYSPGTGSTGSGDRPVPFYPDPSSADSGYEMPSQPQNTAGQSPPAGGADWDALKVPGSQPVEQNAATPTPVEEPPTQKAEAQPQPEQPETEVPSMSSRSRLQLPDPLPFAYDATNYRWLRGTVSYDKQDRSWSIVYSIDPERDDPYAGAITLVSTPNLEGLEDGEVVTVQGQLDPVVRDRFGKSAYLVSQVVRDEASQVASDE</sequence>
<gene>
    <name evidence="3" type="ORF">Mal4_17400</name>
</gene>
<feature type="region of interest" description="Disordered" evidence="1">
    <location>
        <begin position="48"/>
        <end position="196"/>
    </location>
</feature>
<keyword evidence="2" id="KW-0732">Signal</keyword>
<organism evidence="3 4">
    <name type="scientific">Maioricimonas rarisocia</name>
    <dbReference type="NCBI Taxonomy" id="2528026"/>
    <lineage>
        <taxon>Bacteria</taxon>
        <taxon>Pseudomonadati</taxon>
        <taxon>Planctomycetota</taxon>
        <taxon>Planctomycetia</taxon>
        <taxon>Planctomycetales</taxon>
        <taxon>Planctomycetaceae</taxon>
        <taxon>Maioricimonas</taxon>
    </lineage>
</organism>
<protein>
    <submittedName>
        <fullName evidence="3">Uncharacterized protein</fullName>
    </submittedName>
</protein>
<keyword evidence="4" id="KW-1185">Reference proteome</keyword>
<dbReference type="AlphaFoldDB" id="A0A517Z4L0"/>
<dbReference type="KEGG" id="mri:Mal4_17400"/>
<dbReference type="Proteomes" id="UP000320496">
    <property type="component" value="Chromosome"/>
</dbReference>